<reference evidence="3" key="2">
    <citation type="journal article" date="2018" name="BMC Genomics">
        <title>Genomic insights into host adaptation between the wheat stripe rust pathogen (Puccinia striiformis f. sp. tritici) and the barley stripe rust pathogen (Puccinia striiformis f. sp. hordei).</title>
        <authorList>
            <person name="Xia C."/>
            <person name="Wang M."/>
            <person name="Yin C."/>
            <person name="Cornejo O.E."/>
            <person name="Hulbert S.H."/>
            <person name="Chen X."/>
        </authorList>
    </citation>
    <scope>NUCLEOTIDE SEQUENCE [LARGE SCALE GENOMIC DNA]</scope>
    <source>
        <strain evidence="3">93TX-2</strain>
    </source>
</reference>
<keyword evidence="3" id="KW-1185">Reference proteome</keyword>
<accession>A0A2S4UD49</accession>
<reference evidence="3" key="3">
    <citation type="journal article" date="2018" name="Mol. Plant Microbe Interact.">
        <title>Genome sequence resources for the wheat stripe rust pathogen (Puccinia striiformis f. sp. tritici) and the barley stripe rust pathogen (Puccinia striiformis f. sp. hordei).</title>
        <authorList>
            <person name="Xia C."/>
            <person name="Wang M."/>
            <person name="Yin C."/>
            <person name="Cornejo O.E."/>
            <person name="Hulbert S.H."/>
            <person name="Chen X."/>
        </authorList>
    </citation>
    <scope>NUCLEOTIDE SEQUENCE [LARGE SCALE GENOMIC DNA]</scope>
    <source>
        <strain evidence="3">93TX-2</strain>
    </source>
</reference>
<keyword evidence="1" id="KW-0472">Membrane</keyword>
<sequence>MNHFLNIPTDSLQQLLPGQALSNLAKSGTTTLSSRDCTGGLSNRAKVVHGLLTQVSLWVAITSSAVILSVMLFNLYLEYQSCLLLLTHNLKRATLNDTIASLLDPSSPRRGWLDNRLEDGTLKPRAYKILPPAVINPNNWTCIVLHGLGNHHASDSFRLREALLGLRPALFEPMSFIIPPADPFWSLSLVGNCGPLGSTSGTGRTSIRTQILSA</sequence>
<name>A0A2S4UD49_9BASI</name>
<evidence type="ECO:0000313" key="2">
    <source>
        <dbReference type="EMBL" id="POV95243.1"/>
    </source>
</evidence>
<keyword evidence="1" id="KW-1133">Transmembrane helix</keyword>
<dbReference type="AlphaFoldDB" id="A0A2S4UD49"/>
<dbReference type="Proteomes" id="UP000238274">
    <property type="component" value="Unassembled WGS sequence"/>
</dbReference>
<comment type="caution">
    <text evidence="2">The sequence shown here is derived from an EMBL/GenBank/DDBJ whole genome shotgun (WGS) entry which is preliminary data.</text>
</comment>
<proteinExistence type="predicted"/>
<dbReference type="EMBL" id="PKSM01000427">
    <property type="protein sequence ID" value="POV95243.1"/>
    <property type="molecule type" value="Genomic_DNA"/>
</dbReference>
<evidence type="ECO:0000256" key="1">
    <source>
        <dbReference type="SAM" id="Phobius"/>
    </source>
</evidence>
<feature type="transmembrane region" description="Helical" evidence="1">
    <location>
        <begin position="55"/>
        <end position="77"/>
    </location>
</feature>
<organism evidence="2 3">
    <name type="scientific">Puccinia striiformis</name>
    <dbReference type="NCBI Taxonomy" id="27350"/>
    <lineage>
        <taxon>Eukaryota</taxon>
        <taxon>Fungi</taxon>
        <taxon>Dikarya</taxon>
        <taxon>Basidiomycota</taxon>
        <taxon>Pucciniomycotina</taxon>
        <taxon>Pucciniomycetes</taxon>
        <taxon>Pucciniales</taxon>
        <taxon>Pucciniaceae</taxon>
        <taxon>Puccinia</taxon>
    </lineage>
</organism>
<reference evidence="2 3" key="1">
    <citation type="submission" date="2017-12" db="EMBL/GenBank/DDBJ databases">
        <title>Gene loss provides genomic basis for host adaptation in cereal stripe rust fungi.</title>
        <authorList>
            <person name="Xia C."/>
        </authorList>
    </citation>
    <scope>NUCLEOTIDE SEQUENCE [LARGE SCALE GENOMIC DNA]</scope>
    <source>
        <strain evidence="2 3">93TX-2</strain>
    </source>
</reference>
<dbReference type="VEuPathDB" id="FungiDB:PSTT_13951"/>
<evidence type="ECO:0000313" key="3">
    <source>
        <dbReference type="Proteomes" id="UP000238274"/>
    </source>
</evidence>
<gene>
    <name evidence="2" type="ORF">PSHT_15771</name>
</gene>
<dbReference type="VEuPathDB" id="FungiDB:PSHT_15771"/>
<protein>
    <recommendedName>
        <fullName evidence="4">Phospholipase/carboxylesterase/thioesterase domain-containing protein</fullName>
    </recommendedName>
</protein>
<keyword evidence="1" id="KW-0812">Transmembrane</keyword>
<evidence type="ECO:0008006" key="4">
    <source>
        <dbReference type="Google" id="ProtNLM"/>
    </source>
</evidence>